<accession>A0A1H1CFX6</accession>
<dbReference type="GO" id="GO:0005737">
    <property type="term" value="C:cytoplasm"/>
    <property type="evidence" value="ECO:0007669"/>
    <property type="project" value="UniProtKB-SubCell"/>
</dbReference>
<evidence type="ECO:0000256" key="4">
    <source>
        <dbReference type="ARBA" id="ARBA00022741"/>
    </source>
</evidence>
<dbReference type="InterPro" id="IPR036565">
    <property type="entry name" value="Mur-like_cat_sf"/>
</dbReference>
<evidence type="ECO:0000259" key="12">
    <source>
        <dbReference type="Pfam" id="PF01225"/>
    </source>
</evidence>
<dbReference type="Proteomes" id="UP000199444">
    <property type="component" value="Unassembled WGS sequence"/>
</dbReference>
<evidence type="ECO:0000256" key="9">
    <source>
        <dbReference type="ARBA" id="ARBA00023316"/>
    </source>
</evidence>
<evidence type="ECO:0000256" key="6">
    <source>
        <dbReference type="ARBA" id="ARBA00022960"/>
    </source>
</evidence>
<comment type="similarity">
    <text evidence="10">Belongs to the MurCDEF family. MurF subfamily.</text>
</comment>
<feature type="domain" description="Mur ligase N-terminal catalytic" evidence="12">
    <location>
        <begin position="25"/>
        <end position="101"/>
    </location>
</feature>
<dbReference type="InterPro" id="IPR013221">
    <property type="entry name" value="Mur_ligase_cen"/>
</dbReference>
<evidence type="ECO:0000313" key="15">
    <source>
        <dbReference type="EMBL" id="SDQ62979.1"/>
    </source>
</evidence>
<evidence type="ECO:0000256" key="3">
    <source>
        <dbReference type="ARBA" id="ARBA00022618"/>
    </source>
</evidence>
<gene>
    <name evidence="10" type="primary">murF</name>
    <name evidence="15" type="ORF">SAMN05216231_2229</name>
</gene>
<evidence type="ECO:0000313" key="16">
    <source>
        <dbReference type="Proteomes" id="UP000199444"/>
    </source>
</evidence>
<dbReference type="GO" id="GO:0051301">
    <property type="term" value="P:cell division"/>
    <property type="evidence" value="ECO:0007669"/>
    <property type="project" value="UniProtKB-KW"/>
</dbReference>
<keyword evidence="6 10" id="KW-0133">Cell shape</keyword>
<dbReference type="RefSeq" id="WP_092493037.1">
    <property type="nucleotide sequence ID" value="NZ_FNKD01000002.1"/>
</dbReference>
<keyword evidence="16" id="KW-1185">Reference proteome</keyword>
<dbReference type="InterPro" id="IPR051046">
    <property type="entry name" value="MurCDEF_CellWall_CoF430Synth"/>
</dbReference>
<dbReference type="SUPFAM" id="SSF53623">
    <property type="entry name" value="MurD-like peptide ligases, catalytic domain"/>
    <property type="match status" value="1"/>
</dbReference>
<evidence type="ECO:0000256" key="7">
    <source>
        <dbReference type="ARBA" id="ARBA00022984"/>
    </source>
</evidence>
<keyword evidence="4 10" id="KW-0547">Nucleotide-binding</keyword>
<keyword evidence="2 10" id="KW-0436">Ligase</keyword>
<dbReference type="Gene3D" id="3.40.1190.10">
    <property type="entry name" value="Mur-like, catalytic domain"/>
    <property type="match status" value="1"/>
</dbReference>
<dbReference type="Gene3D" id="3.90.190.20">
    <property type="entry name" value="Mur ligase, C-terminal domain"/>
    <property type="match status" value="1"/>
</dbReference>
<dbReference type="AlphaFoldDB" id="A0A1H1CFX6"/>
<keyword evidence="5 10" id="KW-0067">ATP-binding</keyword>
<dbReference type="GO" id="GO:0009252">
    <property type="term" value="P:peptidoglycan biosynthetic process"/>
    <property type="evidence" value="ECO:0007669"/>
    <property type="project" value="UniProtKB-UniRule"/>
</dbReference>
<dbReference type="GO" id="GO:0047480">
    <property type="term" value="F:UDP-N-acetylmuramoyl-tripeptide-D-alanyl-D-alanine ligase activity"/>
    <property type="evidence" value="ECO:0007669"/>
    <property type="project" value="UniProtKB-UniRule"/>
</dbReference>
<dbReference type="PANTHER" id="PTHR43024">
    <property type="entry name" value="UDP-N-ACETYLMURAMOYL-TRIPEPTIDE--D-ALANYL-D-ALANINE LIGASE"/>
    <property type="match status" value="1"/>
</dbReference>
<comment type="function">
    <text evidence="10 11">Involved in cell wall formation. Catalyzes the final step in the synthesis of UDP-N-acetylmuramoyl-pentapeptide, the precursor of murein.</text>
</comment>
<dbReference type="InterPro" id="IPR000713">
    <property type="entry name" value="Mur_ligase_N"/>
</dbReference>
<dbReference type="PANTHER" id="PTHR43024:SF1">
    <property type="entry name" value="UDP-N-ACETYLMURAMOYL-TRIPEPTIDE--D-ALANYL-D-ALANINE LIGASE"/>
    <property type="match status" value="1"/>
</dbReference>
<dbReference type="GO" id="GO:0008766">
    <property type="term" value="F:UDP-N-acetylmuramoylalanyl-D-glutamyl-2,6-diaminopimelate-D-alanyl-D-alanine ligase activity"/>
    <property type="evidence" value="ECO:0007669"/>
    <property type="project" value="RHEA"/>
</dbReference>
<feature type="domain" description="Mur ligase central" evidence="14">
    <location>
        <begin position="112"/>
        <end position="293"/>
    </location>
</feature>
<dbReference type="InterPro" id="IPR036615">
    <property type="entry name" value="Mur_ligase_C_dom_sf"/>
</dbReference>
<dbReference type="Pfam" id="PF08245">
    <property type="entry name" value="Mur_ligase_M"/>
    <property type="match status" value="1"/>
</dbReference>
<sequence>MLFTTEWLTSIFGDYKGVAADPIEIGEVVTDSRKKTHKSLFIPIIGENFDGHDYIKQAFDQGAVAALWKKEKQLPSFLPTDFPVFFVEDTLKALQELAGFYRDNINPIVIAITGSNGKTTTKDIVASVIKTTFNTQHTKGNLNNHIGVPLTILSMVPGTEVLIVEMGMNQYGEIETLSNIAKPDIAVITNIGESHIEYLGSRAGIAKAKLEIISGMKHNGYLIIDGDEPLLEEMHKRDNVITCGFDADNEVVVKKIKLTYNHTQFQLSDGNEYSIPLLGNHHALNAAFAIIIAERLQIPKSKVVKGLTELERTSMRFELLKGKNDVSIINDAYNASPTSMKAAINVVKQMEGFKQKVLVLGDIFELGNESKLFHQSIAESIDNSVDALLTFGDESEEISSTVNKSKSDISCSHFTSKTNLLNALEDFLTKDTLILFKASRGMQFELFVEKLTDPS</sequence>
<keyword evidence="9 10" id="KW-0961">Cell wall biogenesis/degradation</keyword>
<dbReference type="STRING" id="553311.SAMN05216231_2229"/>
<dbReference type="InterPro" id="IPR005863">
    <property type="entry name" value="UDP-N-AcMur_synth"/>
</dbReference>
<evidence type="ECO:0000259" key="14">
    <source>
        <dbReference type="Pfam" id="PF08245"/>
    </source>
</evidence>
<keyword evidence="1 10" id="KW-0963">Cytoplasm</keyword>
<comment type="catalytic activity">
    <reaction evidence="10 11">
        <text>D-alanyl-D-alanine + UDP-N-acetyl-alpha-D-muramoyl-L-alanyl-gamma-D-glutamyl-meso-2,6-diaminopimelate + ATP = UDP-N-acetyl-alpha-D-muramoyl-L-alanyl-gamma-D-glutamyl-meso-2,6-diaminopimeloyl-D-alanyl-D-alanine + ADP + phosphate + H(+)</text>
        <dbReference type="Rhea" id="RHEA:28374"/>
        <dbReference type="ChEBI" id="CHEBI:15378"/>
        <dbReference type="ChEBI" id="CHEBI:30616"/>
        <dbReference type="ChEBI" id="CHEBI:43474"/>
        <dbReference type="ChEBI" id="CHEBI:57822"/>
        <dbReference type="ChEBI" id="CHEBI:61386"/>
        <dbReference type="ChEBI" id="CHEBI:83905"/>
        <dbReference type="ChEBI" id="CHEBI:456216"/>
        <dbReference type="EC" id="6.3.2.10"/>
    </reaction>
</comment>
<dbReference type="SUPFAM" id="SSF53244">
    <property type="entry name" value="MurD-like peptide ligases, peptide-binding domain"/>
    <property type="match status" value="1"/>
</dbReference>
<evidence type="ECO:0000256" key="10">
    <source>
        <dbReference type="HAMAP-Rule" id="MF_02019"/>
    </source>
</evidence>
<comment type="subcellular location">
    <subcellularLocation>
        <location evidence="10 11">Cytoplasm</location>
    </subcellularLocation>
</comment>
<keyword evidence="7 10" id="KW-0573">Peptidoglycan synthesis</keyword>
<evidence type="ECO:0000256" key="8">
    <source>
        <dbReference type="ARBA" id="ARBA00023306"/>
    </source>
</evidence>
<feature type="binding site" evidence="10">
    <location>
        <begin position="114"/>
        <end position="120"/>
    </location>
    <ligand>
        <name>ATP</name>
        <dbReference type="ChEBI" id="CHEBI:30616"/>
    </ligand>
</feature>
<feature type="domain" description="Mur ligase C-terminal" evidence="13">
    <location>
        <begin position="315"/>
        <end position="440"/>
    </location>
</feature>
<evidence type="ECO:0000256" key="11">
    <source>
        <dbReference type="RuleBase" id="RU004136"/>
    </source>
</evidence>
<dbReference type="NCBIfam" id="TIGR01143">
    <property type="entry name" value="murF"/>
    <property type="match status" value="1"/>
</dbReference>
<dbReference type="HAMAP" id="MF_02019">
    <property type="entry name" value="MurF"/>
    <property type="match status" value="1"/>
</dbReference>
<dbReference type="InterPro" id="IPR004101">
    <property type="entry name" value="Mur_ligase_C"/>
</dbReference>
<organism evidence="15 16">
    <name type="scientific">Virgibacillus salinus</name>
    <dbReference type="NCBI Taxonomy" id="553311"/>
    <lineage>
        <taxon>Bacteria</taxon>
        <taxon>Bacillati</taxon>
        <taxon>Bacillota</taxon>
        <taxon>Bacilli</taxon>
        <taxon>Bacillales</taxon>
        <taxon>Bacillaceae</taxon>
        <taxon>Virgibacillus</taxon>
    </lineage>
</organism>
<dbReference type="Pfam" id="PF02875">
    <property type="entry name" value="Mur_ligase_C"/>
    <property type="match status" value="1"/>
</dbReference>
<dbReference type="UniPathway" id="UPA00219"/>
<dbReference type="GO" id="GO:0008360">
    <property type="term" value="P:regulation of cell shape"/>
    <property type="evidence" value="ECO:0007669"/>
    <property type="project" value="UniProtKB-KW"/>
</dbReference>
<keyword evidence="3 10" id="KW-0132">Cell division</keyword>
<evidence type="ECO:0000256" key="1">
    <source>
        <dbReference type="ARBA" id="ARBA00022490"/>
    </source>
</evidence>
<evidence type="ECO:0000259" key="13">
    <source>
        <dbReference type="Pfam" id="PF02875"/>
    </source>
</evidence>
<dbReference type="GO" id="GO:0071555">
    <property type="term" value="P:cell wall organization"/>
    <property type="evidence" value="ECO:0007669"/>
    <property type="project" value="UniProtKB-KW"/>
</dbReference>
<dbReference type="EC" id="6.3.2.10" evidence="10 11"/>
<reference evidence="15 16" key="1">
    <citation type="submission" date="2016-10" db="EMBL/GenBank/DDBJ databases">
        <authorList>
            <person name="de Groot N.N."/>
        </authorList>
    </citation>
    <scope>NUCLEOTIDE SEQUENCE [LARGE SCALE GENOMIC DNA]</scope>
    <source>
        <strain evidence="15 16">CGMCC 1.10449</strain>
    </source>
</reference>
<name>A0A1H1CFX6_9BACI</name>
<evidence type="ECO:0000256" key="5">
    <source>
        <dbReference type="ARBA" id="ARBA00022840"/>
    </source>
</evidence>
<protein>
    <recommendedName>
        <fullName evidence="10 11">UDP-N-acetylmuramoyl-tripeptide--D-alanyl-D-alanine ligase</fullName>
        <ecNumber evidence="10 11">6.3.2.10</ecNumber>
    </recommendedName>
    <alternativeName>
        <fullName evidence="10">D-alanyl-D-alanine-adding enzyme</fullName>
    </alternativeName>
</protein>
<comment type="pathway">
    <text evidence="10 11">Cell wall biogenesis; peptidoglycan biosynthesis.</text>
</comment>
<dbReference type="GO" id="GO:0005524">
    <property type="term" value="F:ATP binding"/>
    <property type="evidence" value="ECO:0007669"/>
    <property type="project" value="UniProtKB-UniRule"/>
</dbReference>
<dbReference type="SUPFAM" id="SSF63418">
    <property type="entry name" value="MurE/MurF N-terminal domain"/>
    <property type="match status" value="1"/>
</dbReference>
<dbReference type="Gene3D" id="3.40.1390.10">
    <property type="entry name" value="MurE/MurF, N-terminal domain"/>
    <property type="match status" value="1"/>
</dbReference>
<keyword evidence="8 10" id="KW-0131">Cell cycle</keyword>
<evidence type="ECO:0000256" key="2">
    <source>
        <dbReference type="ARBA" id="ARBA00022598"/>
    </source>
</evidence>
<dbReference type="Pfam" id="PF01225">
    <property type="entry name" value="Mur_ligase"/>
    <property type="match status" value="1"/>
</dbReference>
<dbReference type="EMBL" id="FNKD01000002">
    <property type="protein sequence ID" value="SDQ62979.1"/>
    <property type="molecule type" value="Genomic_DNA"/>
</dbReference>
<dbReference type="InterPro" id="IPR035911">
    <property type="entry name" value="MurE/MurF_N"/>
</dbReference>
<proteinExistence type="inferred from homology"/>